<feature type="transmembrane region" description="Helical" evidence="5">
    <location>
        <begin position="339"/>
        <end position="360"/>
    </location>
</feature>
<accession>A0A378TPH2</accession>
<dbReference type="GO" id="GO:0005886">
    <property type="term" value="C:plasma membrane"/>
    <property type="evidence" value="ECO:0007669"/>
    <property type="project" value="UniProtKB-SubCell"/>
</dbReference>
<keyword evidence="2 5" id="KW-0812">Transmembrane</keyword>
<dbReference type="RefSeq" id="WP_264036481.1">
    <property type="nucleotide sequence ID" value="NZ_AP022600.1"/>
</dbReference>
<evidence type="ECO:0000256" key="4">
    <source>
        <dbReference type="ARBA" id="ARBA00023136"/>
    </source>
</evidence>
<dbReference type="PROSITE" id="PS50850">
    <property type="entry name" value="MFS"/>
    <property type="match status" value="1"/>
</dbReference>
<name>A0A378TPH2_9MYCO</name>
<dbReference type="AlphaFoldDB" id="A0A378TPH2"/>
<dbReference type="PANTHER" id="PTHR23514:SF13">
    <property type="entry name" value="INNER MEMBRANE PROTEIN YBJJ"/>
    <property type="match status" value="1"/>
</dbReference>
<evidence type="ECO:0000259" key="6">
    <source>
        <dbReference type="PROSITE" id="PS50850"/>
    </source>
</evidence>
<keyword evidence="4 5" id="KW-0472">Membrane</keyword>
<feature type="transmembrane region" description="Helical" evidence="5">
    <location>
        <begin position="45"/>
        <end position="68"/>
    </location>
</feature>
<evidence type="ECO:0000256" key="1">
    <source>
        <dbReference type="ARBA" id="ARBA00004651"/>
    </source>
</evidence>
<feature type="transmembrane region" description="Helical" evidence="5">
    <location>
        <begin position="281"/>
        <end position="300"/>
    </location>
</feature>
<organism evidence="7 8">
    <name type="scientific">Mycolicibacterium tokaiense</name>
    <dbReference type="NCBI Taxonomy" id="39695"/>
    <lineage>
        <taxon>Bacteria</taxon>
        <taxon>Bacillati</taxon>
        <taxon>Actinomycetota</taxon>
        <taxon>Actinomycetes</taxon>
        <taxon>Mycobacteriales</taxon>
        <taxon>Mycobacteriaceae</taxon>
        <taxon>Mycolicibacterium</taxon>
    </lineage>
</organism>
<dbReference type="CDD" id="cd17393">
    <property type="entry name" value="MFS_MosC_like"/>
    <property type="match status" value="1"/>
</dbReference>
<feature type="transmembrane region" description="Helical" evidence="5">
    <location>
        <begin position="210"/>
        <end position="228"/>
    </location>
</feature>
<dbReference type="InterPro" id="IPR051788">
    <property type="entry name" value="MFS_Transporter"/>
</dbReference>
<evidence type="ECO:0000256" key="3">
    <source>
        <dbReference type="ARBA" id="ARBA00022989"/>
    </source>
</evidence>
<dbReference type="Pfam" id="PF07690">
    <property type="entry name" value="MFS_1"/>
    <property type="match status" value="1"/>
</dbReference>
<dbReference type="InterPro" id="IPR036259">
    <property type="entry name" value="MFS_trans_sf"/>
</dbReference>
<evidence type="ECO:0000256" key="2">
    <source>
        <dbReference type="ARBA" id="ARBA00022692"/>
    </source>
</evidence>
<evidence type="ECO:0000313" key="8">
    <source>
        <dbReference type="Proteomes" id="UP000254978"/>
    </source>
</evidence>
<dbReference type="GO" id="GO:0022857">
    <property type="term" value="F:transmembrane transporter activity"/>
    <property type="evidence" value="ECO:0007669"/>
    <property type="project" value="InterPro"/>
</dbReference>
<dbReference type="Proteomes" id="UP000254978">
    <property type="component" value="Unassembled WGS sequence"/>
</dbReference>
<protein>
    <submittedName>
        <fullName evidence="7">Arabinose efflux permease family protein</fullName>
    </submittedName>
</protein>
<evidence type="ECO:0000313" key="7">
    <source>
        <dbReference type="EMBL" id="STZ62474.1"/>
    </source>
</evidence>
<keyword evidence="8" id="KW-1185">Reference proteome</keyword>
<feature type="transmembrane region" description="Helical" evidence="5">
    <location>
        <begin position="166"/>
        <end position="184"/>
    </location>
</feature>
<evidence type="ECO:0000256" key="5">
    <source>
        <dbReference type="SAM" id="Phobius"/>
    </source>
</evidence>
<keyword evidence="3 5" id="KW-1133">Transmembrane helix</keyword>
<feature type="transmembrane region" description="Helical" evidence="5">
    <location>
        <begin position="366"/>
        <end position="387"/>
    </location>
</feature>
<feature type="transmembrane region" description="Helical" evidence="5">
    <location>
        <begin position="306"/>
        <end position="327"/>
    </location>
</feature>
<dbReference type="PANTHER" id="PTHR23514">
    <property type="entry name" value="BYPASS OF STOP CODON PROTEIN 6"/>
    <property type="match status" value="1"/>
</dbReference>
<sequence>MSPAPADRHARIAVGVLFLTNGAMFTNLVPRYPEIKASLEMSNTVFGLAVAAFPAGAMLSGLAAGALIRRFTSSRVAVCSSVMIATFTFVAGLAPAAWAFALAMFMAGTADAVTDVAQNAHALRVQRGYGRSIINSMHAVWSVGAVLGGAMGSAAIALGLDIAVQLAISGGVFGLMSLASYRFLLHGPDHDVPAAGPVASADPGEQRRTMAYLVLVVLAVLAIAGAAVEDAGQSWATLYLREDLGAPAAIAGFGFIALMGAQFVGRLLGDRVVDRFGERTVARSGAVLAGAGMGLALAWPTVPGTIAGFAAAGLGVATVVPAAFHAADNVRGVPPNTGLTVVTWLMRVGFLGAPPLVGAVADATSLRIGLLIVPVAGVLILLAAGVLRPKASGFRR</sequence>
<feature type="transmembrane region" description="Helical" evidence="5">
    <location>
        <begin position="138"/>
        <end position="160"/>
    </location>
</feature>
<gene>
    <name evidence="7" type="primary">ybjJ</name>
    <name evidence="7" type="ORF">NCTC10821_06043</name>
</gene>
<dbReference type="InterPro" id="IPR020846">
    <property type="entry name" value="MFS_dom"/>
</dbReference>
<dbReference type="InterPro" id="IPR011701">
    <property type="entry name" value="MFS"/>
</dbReference>
<dbReference type="SUPFAM" id="SSF103473">
    <property type="entry name" value="MFS general substrate transporter"/>
    <property type="match status" value="1"/>
</dbReference>
<reference evidence="7 8" key="1">
    <citation type="submission" date="2018-06" db="EMBL/GenBank/DDBJ databases">
        <authorList>
            <consortium name="Pathogen Informatics"/>
            <person name="Doyle S."/>
        </authorList>
    </citation>
    <scope>NUCLEOTIDE SEQUENCE [LARGE SCALE GENOMIC DNA]</scope>
    <source>
        <strain evidence="7 8">NCTC10821</strain>
    </source>
</reference>
<feature type="domain" description="Major facilitator superfamily (MFS) profile" evidence="6">
    <location>
        <begin position="211"/>
        <end position="396"/>
    </location>
</feature>
<feature type="transmembrane region" description="Helical" evidence="5">
    <location>
        <begin position="248"/>
        <end position="269"/>
    </location>
</feature>
<feature type="transmembrane region" description="Helical" evidence="5">
    <location>
        <begin position="12"/>
        <end position="33"/>
    </location>
</feature>
<dbReference type="Gene3D" id="1.20.1250.20">
    <property type="entry name" value="MFS general substrate transporter like domains"/>
    <property type="match status" value="2"/>
</dbReference>
<dbReference type="EMBL" id="UGQT01000001">
    <property type="protein sequence ID" value="STZ62474.1"/>
    <property type="molecule type" value="Genomic_DNA"/>
</dbReference>
<comment type="subcellular location">
    <subcellularLocation>
        <location evidence="1">Cell membrane</location>
        <topology evidence="1">Multi-pass membrane protein</topology>
    </subcellularLocation>
</comment>
<proteinExistence type="predicted"/>